<dbReference type="AlphaFoldDB" id="A0A7U2R2U6"/>
<reference evidence="2" key="1">
    <citation type="journal article" date="2021" name="G3 (Bethesda)">
        <title>Chromosome assembled and annotated genome sequence of Aspergillus flavus NRRL 3357.</title>
        <authorList>
            <person name="Skerker J.M."/>
            <person name="Pianalto K.M."/>
            <person name="Mondo S.J."/>
            <person name="Yang K."/>
            <person name="Arkin A.P."/>
            <person name="Keller N.P."/>
            <person name="Grigoriev I.V."/>
            <person name="Louise Glass N.L."/>
        </authorList>
    </citation>
    <scope>NUCLEOTIDE SEQUENCE [LARGE SCALE GENOMIC DNA]</scope>
    <source>
        <strain evidence="2">ATCC 200026 / FGSC A1120 / IAM 13836 / NRRL 3357 / JCM 12722 / SRRC 167</strain>
    </source>
</reference>
<name>A0A7U2R2U6_ASPFN</name>
<gene>
    <name evidence="1" type="ORF">F9C07_2285633</name>
</gene>
<dbReference type="Proteomes" id="UP000596276">
    <property type="component" value="Chromosome 6"/>
</dbReference>
<keyword evidence="2" id="KW-1185">Reference proteome</keyword>
<evidence type="ECO:0000313" key="2">
    <source>
        <dbReference type="Proteomes" id="UP000596276"/>
    </source>
</evidence>
<organism evidence="1 2">
    <name type="scientific">Aspergillus flavus (strain ATCC 200026 / FGSC A1120 / IAM 13836 / NRRL 3357 / JCM 12722 / SRRC 167)</name>
    <dbReference type="NCBI Taxonomy" id="332952"/>
    <lineage>
        <taxon>Eukaryota</taxon>
        <taxon>Fungi</taxon>
        <taxon>Dikarya</taxon>
        <taxon>Ascomycota</taxon>
        <taxon>Pezizomycotina</taxon>
        <taxon>Eurotiomycetes</taxon>
        <taxon>Eurotiomycetidae</taxon>
        <taxon>Eurotiales</taxon>
        <taxon>Aspergillaceae</taxon>
        <taxon>Aspergillus</taxon>
        <taxon>Aspergillus subgen. Circumdati</taxon>
    </lineage>
</organism>
<sequence length="190" mass="21626">MGLFNSRKSILQATVLELQQKKKLSNRQIAYTEGLLVQEDREYTQLTRERQELHVDYKRFVVAVEQEAKKDGHPTVFNAKQIPTVNSLPIAPPVDSRAVHEVDFSFGPAKIVGYIDTSTLEVGIRLEVFGAHILNLFGNLNDGVVGRIDLFLAKGEVRLYLKNGNEVWFHYDVSVRFDGHFKDDIKLLTI</sequence>
<evidence type="ECO:0000313" key="1">
    <source>
        <dbReference type="EMBL" id="QRD93387.1"/>
    </source>
</evidence>
<accession>A0A7U2R2U6</accession>
<dbReference type="EMBL" id="CP044623">
    <property type="protein sequence ID" value="QRD93387.1"/>
    <property type="molecule type" value="Genomic_DNA"/>
</dbReference>
<proteinExistence type="predicted"/>
<dbReference type="VEuPathDB" id="FungiDB:F9C07_2285633"/>
<protein>
    <submittedName>
        <fullName evidence="1">Uncharacterized protein</fullName>
    </submittedName>
</protein>
<dbReference type="VEuPathDB" id="FungiDB:AFLA_008353"/>